<proteinExistence type="predicted"/>
<dbReference type="PANTHER" id="PTHR43037:SF5">
    <property type="entry name" value="FERULOYL ESTERASE"/>
    <property type="match status" value="1"/>
</dbReference>
<sequence length="447" mass="50919">MKHNYLLTLIGLILPSLMCAQNLPLPAAVQNDDLIASLAADSKVNADSALYVVSNWSRYPNNSKNALNYVYYYNDAVFGKVPVRVFVPANYNKNIKTPCIIMLHGAVGQSKFSDIDSTGVNDDDMFFDAFKNKGYIIIRPIGDRSKKFDWVVDRFSSPANPKPNLTYKALTNILIALKSILNIDDDRVFAFGHSDGSDGAVGLGVYSPDMFAAIIGYNSMLTNIFAYDYYIRNIKNRNLYLVHSDLDDIRPIQTTRDVIEKLKAEDNRIVYKEYRGYEHYDKHLNKDMPLAAIYMSDKGRYPYQHDIYWETASDTLFNQCDWLKITGINTNLPAAAWQQNFDVKAYDKSIKAYRDNMLYYNYLSPSAVAKAHFANNIFDIKTSRVMQLQVLISPAMVNLNEPVTIKVNGKQVFNGKVSADKQFILQNFKTNHDRRALWVKAIDVKVD</sequence>
<dbReference type="InterPro" id="IPR050955">
    <property type="entry name" value="Plant_Biomass_Hydrol_Est"/>
</dbReference>
<evidence type="ECO:0000256" key="3">
    <source>
        <dbReference type="SAM" id="SignalP"/>
    </source>
</evidence>
<dbReference type="Proteomes" id="UP001597010">
    <property type="component" value="Unassembled WGS sequence"/>
</dbReference>
<evidence type="ECO:0000313" key="5">
    <source>
        <dbReference type="Proteomes" id="UP001597010"/>
    </source>
</evidence>
<evidence type="ECO:0000256" key="2">
    <source>
        <dbReference type="ARBA" id="ARBA00022801"/>
    </source>
</evidence>
<organism evidence="4 5">
    <name type="scientific">Mucilaginibacter litoreus</name>
    <dbReference type="NCBI Taxonomy" id="1048221"/>
    <lineage>
        <taxon>Bacteria</taxon>
        <taxon>Pseudomonadati</taxon>
        <taxon>Bacteroidota</taxon>
        <taxon>Sphingobacteriia</taxon>
        <taxon>Sphingobacteriales</taxon>
        <taxon>Sphingobacteriaceae</taxon>
        <taxon>Mucilaginibacter</taxon>
    </lineage>
</organism>
<feature type="signal peptide" evidence="3">
    <location>
        <begin position="1"/>
        <end position="20"/>
    </location>
</feature>
<evidence type="ECO:0000313" key="4">
    <source>
        <dbReference type="EMBL" id="MFD0792702.1"/>
    </source>
</evidence>
<dbReference type="PANTHER" id="PTHR43037">
    <property type="entry name" value="UNNAMED PRODUCT-RELATED"/>
    <property type="match status" value="1"/>
</dbReference>
<feature type="chain" id="PRO_5046951138" description="Phospholipase/Carboxylesterase" evidence="3">
    <location>
        <begin position="21"/>
        <end position="447"/>
    </location>
</feature>
<name>A0ABW3APD4_9SPHI</name>
<gene>
    <name evidence="4" type="ORF">ACFQZX_03675</name>
</gene>
<evidence type="ECO:0008006" key="6">
    <source>
        <dbReference type="Google" id="ProtNLM"/>
    </source>
</evidence>
<keyword evidence="1 3" id="KW-0732">Signal</keyword>
<dbReference type="RefSeq" id="WP_377111398.1">
    <property type="nucleotide sequence ID" value="NZ_JBHTHZ010000002.1"/>
</dbReference>
<reference evidence="5" key="1">
    <citation type="journal article" date="2019" name="Int. J. Syst. Evol. Microbiol.">
        <title>The Global Catalogue of Microorganisms (GCM) 10K type strain sequencing project: providing services to taxonomists for standard genome sequencing and annotation.</title>
        <authorList>
            <consortium name="The Broad Institute Genomics Platform"/>
            <consortium name="The Broad Institute Genome Sequencing Center for Infectious Disease"/>
            <person name="Wu L."/>
            <person name="Ma J."/>
        </authorList>
    </citation>
    <scope>NUCLEOTIDE SEQUENCE [LARGE SCALE GENOMIC DNA]</scope>
    <source>
        <strain evidence="5">CCUG 61484</strain>
    </source>
</reference>
<comment type="caution">
    <text evidence="4">The sequence shown here is derived from an EMBL/GenBank/DDBJ whole genome shotgun (WGS) entry which is preliminary data.</text>
</comment>
<keyword evidence="2" id="KW-0378">Hydrolase</keyword>
<dbReference type="Gene3D" id="3.40.50.1820">
    <property type="entry name" value="alpha/beta hydrolase"/>
    <property type="match status" value="1"/>
</dbReference>
<protein>
    <recommendedName>
        <fullName evidence="6">Phospholipase/Carboxylesterase</fullName>
    </recommendedName>
</protein>
<accession>A0ABW3APD4</accession>
<evidence type="ECO:0000256" key="1">
    <source>
        <dbReference type="ARBA" id="ARBA00022729"/>
    </source>
</evidence>
<keyword evidence="5" id="KW-1185">Reference proteome</keyword>
<dbReference type="InterPro" id="IPR029058">
    <property type="entry name" value="AB_hydrolase_fold"/>
</dbReference>
<dbReference type="EMBL" id="JBHTHZ010000002">
    <property type="protein sequence ID" value="MFD0792702.1"/>
    <property type="molecule type" value="Genomic_DNA"/>
</dbReference>
<dbReference type="SUPFAM" id="SSF53474">
    <property type="entry name" value="alpha/beta-Hydrolases"/>
    <property type="match status" value="1"/>
</dbReference>